<keyword evidence="16" id="KW-1185">Reference proteome</keyword>
<dbReference type="GO" id="GO:0005524">
    <property type="term" value="F:ATP binding"/>
    <property type="evidence" value="ECO:0007669"/>
    <property type="project" value="UniProtKB-KW"/>
</dbReference>
<dbReference type="UniPathway" id="UPA00077">
    <property type="reaction ID" value="UER00155"/>
</dbReference>
<comment type="pathway">
    <text evidence="1">Cofactor biosynthesis; tetrahydrofolate biosynthesis; 2-amino-4-hydroxy-6-hydroxymethyl-7,8-dihydropteridine diphosphate from 7,8-dihydroneopterin triphosphate: step 4/4.</text>
</comment>
<keyword evidence="7 15" id="KW-0418">Kinase</keyword>
<dbReference type="CDD" id="cd00483">
    <property type="entry name" value="HPPK"/>
    <property type="match status" value="1"/>
</dbReference>
<dbReference type="Proteomes" id="UP000540519">
    <property type="component" value="Unassembled WGS sequence"/>
</dbReference>
<dbReference type="Gene3D" id="3.40.50.300">
    <property type="entry name" value="P-loop containing nucleotide triphosphate hydrolases"/>
    <property type="match status" value="1"/>
</dbReference>
<dbReference type="PANTHER" id="PTHR43071">
    <property type="entry name" value="2-AMINO-4-HYDROXY-6-HYDROXYMETHYLDIHYDROPTERIDINE PYROPHOSPHOKINASE"/>
    <property type="match status" value="1"/>
</dbReference>
<accession>A0A7X2ZUX7</accession>
<dbReference type="InterPro" id="IPR031314">
    <property type="entry name" value="DNK_dom"/>
</dbReference>
<comment type="caution">
    <text evidence="15">The sequence shown here is derived from an EMBL/GenBank/DDBJ whole genome shotgun (WGS) entry which is preliminary data.</text>
</comment>
<evidence type="ECO:0000256" key="11">
    <source>
        <dbReference type="ARBA" id="ARBA00029766"/>
    </source>
</evidence>
<dbReference type="InterPro" id="IPR035907">
    <property type="entry name" value="Hppk_sf"/>
</dbReference>
<dbReference type="InterPro" id="IPR027417">
    <property type="entry name" value="P-loop_NTPase"/>
</dbReference>
<keyword evidence="8" id="KW-0067">ATP-binding</keyword>
<evidence type="ECO:0000256" key="9">
    <source>
        <dbReference type="ARBA" id="ARBA00022909"/>
    </source>
</evidence>
<comment type="similarity">
    <text evidence="2">Belongs to the HPPK family.</text>
</comment>
<protein>
    <recommendedName>
        <fullName evidence="4">2-amino-4-hydroxy-6-hydroxymethyldihydropteridine pyrophosphokinase</fullName>
        <ecNumber evidence="3">2.7.6.3</ecNumber>
    </recommendedName>
    <alternativeName>
        <fullName evidence="11">6-hydroxymethyl-7,8-dihydropterin pyrophosphokinase</fullName>
    </alternativeName>
    <alternativeName>
        <fullName evidence="12">7,8-dihydro-6-hydroxymethylpterin-pyrophosphokinase</fullName>
    </alternativeName>
</protein>
<dbReference type="CDD" id="cd01673">
    <property type="entry name" value="dNK"/>
    <property type="match status" value="1"/>
</dbReference>
<feature type="domain" description="7,8-dihydro-6-hydroxymethylpterin-pyrophosphokinase" evidence="13">
    <location>
        <begin position="8"/>
        <end position="136"/>
    </location>
</feature>
<dbReference type="PANTHER" id="PTHR43071:SF1">
    <property type="entry name" value="2-AMINO-4-HYDROXY-6-HYDROXYMETHYLDIHYDROPTERIDINE PYROPHOSPHOKINASE"/>
    <property type="match status" value="1"/>
</dbReference>
<dbReference type="AlphaFoldDB" id="A0A7X2ZUX7"/>
<dbReference type="OrthoDB" id="9776634at2"/>
<dbReference type="Pfam" id="PF01288">
    <property type="entry name" value="HPPK"/>
    <property type="match status" value="1"/>
</dbReference>
<dbReference type="EMBL" id="RCNR01000026">
    <property type="protein sequence ID" value="MUH36866.1"/>
    <property type="molecule type" value="Genomic_DNA"/>
</dbReference>
<evidence type="ECO:0000256" key="2">
    <source>
        <dbReference type="ARBA" id="ARBA00005810"/>
    </source>
</evidence>
<dbReference type="SUPFAM" id="SSF52540">
    <property type="entry name" value="P-loop containing nucleoside triphosphate hydrolases"/>
    <property type="match status" value="1"/>
</dbReference>
<dbReference type="SUPFAM" id="SSF55083">
    <property type="entry name" value="6-hydroxymethyl-7,8-dihydropterin pyrophosphokinase, HPPK"/>
    <property type="match status" value="1"/>
</dbReference>
<dbReference type="RefSeq" id="WP_155600296.1">
    <property type="nucleotide sequence ID" value="NZ_RCNR01000026.1"/>
</dbReference>
<evidence type="ECO:0000256" key="1">
    <source>
        <dbReference type="ARBA" id="ARBA00005051"/>
    </source>
</evidence>
<organism evidence="15 16">
    <name type="scientific">Zobellia amurskyensis</name>
    <dbReference type="NCBI Taxonomy" id="248905"/>
    <lineage>
        <taxon>Bacteria</taxon>
        <taxon>Pseudomonadati</taxon>
        <taxon>Bacteroidota</taxon>
        <taxon>Flavobacteriia</taxon>
        <taxon>Flavobacteriales</taxon>
        <taxon>Flavobacteriaceae</taxon>
        <taxon>Zobellia</taxon>
    </lineage>
</organism>
<evidence type="ECO:0000256" key="5">
    <source>
        <dbReference type="ARBA" id="ARBA00022679"/>
    </source>
</evidence>
<evidence type="ECO:0000256" key="7">
    <source>
        <dbReference type="ARBA" id="ARBA00022777"/>
    </source>
</evidence>
<evidence type="ECO:0000256" key="12">
    <source>
        <dbReference type="ARBA" id="ARBA00033413"/>
    </source>
</evidence>
<dbReference type="Pfam" id="PF01712">
    <property type="entry name" value="dNK"/>
    <property type="match status" value="1"/>
</dbReference>
<dbReference type="Gene3D" id="3.30.70.560">
    <property type="entry name" value="7,8-Dihydro-6-hydroxymethylpterin-pyrophosphokinase HPPK"/>
    <property type="match status" value="1"/>
</dbReference>
<name>A0A7X2ZUX7_9FLAO</name>
<evidence type="ECO:0000256" key="4">
    <source>
        <dbReference type="ARBA" id="ARBA00016218"/>
    </source>
</evidence>
<sequence>MSNPKTVYLSLGSNLGDTLNNLQDAVFAINNTAGEVERISHVYQTSSWGFESSDFMNICLSLKTTLPPQELLRTLLDIETKLGRIRFAEDGYQPRSIDIDILYYEREVFVSENLVIPHPELTYRKFVLKPLSDIAPQFYHPILNKDTRNLVQECRDKGKLERTSYKLHRNRSDLFSHLNFIAIEGNIGAGKTTLANKISEEFNGKLVLERFADNAFLPKFYEDQSRYAFPLEMSFLADRYQQFTDDTSQYDLFKKFMVSDYDIYKSLIFARITLQAEEFELYRKLFFLMYKEVKKPKVYVYLYQTTERLLENIKERGRDYEQKIAPDYLQKINKGYFEFIKGYPEQNNLIIELGDLDFVENEDDYETIIDKITKFAIHLPN</sequence>
<evidence type="ECO:0000259" key="14">
    <source>
        <dbReference type="Pfam" id="PF01712"/>
    </source>
</evidence>
<dbReference type="EC" id="2.7.6.3" evidence="3"/>
<evidence type="ECO:0000256" key="3">
    <source>
        <dbReference type="ARBA" id="ARBA00013253"/>
    </source>
</evidence>
<dbReference type="NCBIfam" id="TIGR01498">
    <property type="entry name" value="folK"/>
    <property type="match status" value="1"/>
</dbReference>
<gene>
    <name evidence="15" type="primary">folK</name>
    <name evidence="15" type="ORF">D9O36_13515</name>
</gene>
<keyword evidence="5 15" id="KW-0808">Transferase</keyword>
<reference evidence="15 16" key="1">
    <citation type="journal article" date="2019" name="Mar. Drugs">
        <title>Comparative Genomics and CAZyme Genome Repertoires of Marine Zobellia amurskyensis KMM 3526(T) and Zobellia laminariae KMM 3676(T).</title>
        <authorList>
            <person name="Chernysheva N."/>
            <person name="Bystritskaya E."/>
            <person name="Stenkova A."/>
            <person name="Golovkin I."/>
            <person name="Nedashkovskaya O."/>
            <person name="Isaeva M."/>
        </authorList>
    </citation>
    <scope>NUCLEOTIDE SEQUENCE [LARGE SCALE GENOMIC DNA]</scope>
    <source>
        <strain evidence="15 16">KMM 3526</strain>
    </source>
</reference>
<proteinExistence type="inferred from homology"/>
<keyword evidence="9" id="KW-0289">Folate biosynthesis</keyword>
<dbReference type="GO" id="GO:0016301">
    <property type="term" value="F:kinase activity"/>
    <property type="evidence" value="ECO:0007669"/>
    <property type="project" value="UniProtKB-KW"/>
</dbReference>
<keyword evidence="6" id="KW-0547">Nucleotide-binding</keyword>
<feature type="domain" description="Deoxynucleoside kinase" evidence="14">
    <location>
        <begin position="181"/>
        <end position="375"/>
    </location>
</feature>
<dbReference type="GO" id="GO:0046656">
    <property type="term" value="P:folic acid biosynthetic process"/>
    <property type="evidence" value="ECO:0007669"/>
    <property type="project" value="UniProtKB-KW"/>
</dbReference>
<evidence type="ECO:0000256" key="10">
    <source>
        <dbReference type="ARBA" id="ARBA00029409"/>
    </source>
</evidence>
<evidence type="ECO:0000256" key="6">
    <source>
        <dbReference type="ARBA" id="ARBA00022741"/>
    </source>
</evidence>
<comment type="function">
    <text evidence="10">Catalyzes the transfer of pyrophosphate from adenosine triphosphate (ATP) to 6-hydroxymethyl-7,8-dihydropterin, an enzymatic step in folate biosynthesis pathway.</text>
</comment>
<evidence type="ECO:0000259" key="13">
    <source>
        <dbReference type="Pfam" id="PF01288"/>
    </source>
</evidence>
<dbReference type="GO" id="GO:0046654">
    <property type="term" value="P:tetrahydrofolate biosynthetic process"/>
    <property type="evidence" value="ECO:0007669"/>
    <property type="project" value="UniProtKB-UniPathway"/>
</dbReference>
<dbReference type="InterPro" id="IPR000550">
    <property type="entry name" value="Hppk"/>
</dbReference>
<evidence type="ECO:0000256" key="8">
    <source>
        <dbReference type="ARBA" id="ARBA00022840"/>
    </source>
</evidence>
<dbReference type="GO" id="GO:0003848">
    <property type="term" value="F:2-amino-4-hydroxy-6-hydroxymethyldihydropteridine diphosphokinase activity"/>
    <property type="evidence" value="ECO:0007669"/>
    <property type="project" value="UniProtKB-EC"/>
</dbReference>
<evidence type="ECO:0000313" key="15">
    <source>
        <dbReference type="EMBL" id="MUH36866.1"/>
    </source>
</evidence>
<evidence type="ECO:0000313" key="16">
    <source>
        <dbReference type="Proteomes" id="UP000540519"/>
    </source>
</evidence>